<keyword evidence="3" id="KW-0472">Membrane</keyword>
<feature type="compositionally biased region" description="Basic and acidic residues" evidence="2">
    <location>
        <begin position="332"/>
        <end position="343"/>
    </location>
</feature>
<dbReference type="GO" id="GO:0016020">
    <property type="term" value="C:membrane"/>
    <property type="evidence" value="ECO:0007669"/>
    <property type="project" value="InterPro"/>
</dbReference>
<feature type="transmembrane region" description="Helical" evidence="3">
    <location>
        <begin position="80"/>
        <end position="99"/>
    </location>
</feature>
<feature type="transmembrane region" description="Helical" evidence="3">
    <location>
        <begin position="154"/>
        <end position="177"/>
    </location>
</feature>
<name>A0A024U8D4_9STRA</name>
<evidence type="ECO:0000256" key="2">
    <source>
        <dbReference type="SAM" id="MobiDB-lite"/>
    </source>
</evidence>
<dbReference type="VEuPathDB" id="FungiDB:H310_06142"/>
<feature type="compositionally biased region" description="Low complexity" evidence="2">
    <location>
        <begin position="347"/>
        <end position="359"/>
    </location>
</feature>
<dbReference type="OrthoDB" id="2126698at2759"/>
<dbReference type="GeneID" id="20083192"/>
<dbReference type="RefSeq" id="XP_008869306.1">
    <property type="nucleotide sequence ID" value="XM_008871084.1"/>
</dbReference>
<accession>A0A024U8D4</accession>
<dbReference type="EMBL" id="KI913961">
    <property type="protein sequence ID" value="ETW02701.1"/>
    <property type="molecule type" value="Genomic_DNA"/>
</dbReference>
<reference evidence="4" key="1">
    <citation type="submission" date="2013-12" db="EMBL/GenBank/DDBJ databases">
        <title>The Genome Sequence of Aphanomyces invadans NJM9701.</title>
        <authorList>
            <consortium name="The Broad Institute Genomics Platform"/>
            <person name="Russ C."/>
            <person name="Tyler B."/>
            <person name="van West P."/>
            <person name="Dieguez-Uribeondo J."/>
            <person name="Young S.K."/>
            <person name="Zeng Q."/>
            <person name="Gargeya S."/>
            <person name="Fitzgerald M."/>
            <person name="Abouelleil A."/>
            <person name="Alvarado L."/>
            <person name="Chapman S.B."/>
            <person name="Gainer-Dewar J."/>
            <person name="Goldberg J."/>
            <person name="Griggs A."/>
            <person name="Gujja S."/>
            <person name="Hansen M."/>
            <person name="Howarth C."/>
            <person name="Imamovic A."/>
            <person name="Ireland A."/>
            <person name="Larimer J."/>
            <person name="McCowan C."/>
            <person name="Murphy C."/>
            <person name="Pearson M."/>
            <person name="Poon T.W."/>
            <person name="Priest M."/>
            <person name="Roberts A."/>
            <person name="Saif S."/>
            <person name="Shea T."/>
            <person name="Sykes S."/>
            <person name="Wortman J."/>
            <person name="Nusbaum C."/>
            <person name="Birren B."/>
        </authorList>
    </citation>
    <scope>NUCLEOTIDE SEQUENCE [LARGE SCALE GENOMIC DNA]</scope>
    <source>
        <strain evidence="4">NJM9701</strain>
    </source>
</reference>
<dbReference type="GO" id="GO:0015297">
    <property type="term" value="F:antiporter activity"/>
    <property type="evidence" value="ECO:0007669"/>
    <property type="project" value="InterPro"/>
</dbReference>
<evidence type="ECO:0000256" key="1">
    <source>
        <dbReference type="ARBA" id="ARBA00010199"/>
    </source>
</evidence>
<gene>
    <name evidence="4" type="ORF">H310_06142</name>
</gene>
<keyword evidence="3" id="KW-0812">Transmembrane</keyword>
<protein>
    <recommendedName>
        <fullName evidence="5">Polysaccharide biosynthesis protein C-terminal domain-containing protein</fullName>
    </recommendedName>
</protein>
<feature type="region of interest" description="Disordered" evidence="2">
    <location>
        <begin position="313"/>
        <end position="378"/>
    </location>
</feature>
<keyword evidence="3" id="KW-1133">Transmembrane helix</keyword>
<evidence type="ECO:0000256" key="3">
    <source>
        <dbReference type="SAM" id="Phobius"/>
    </source>
</evidence>
<sequence length="423" mass="46464">MSSTDEKKPLLDAAITINTTASFSDLNNIQDELRQVVALALPVTATFFLEYAPGIITLLLAGHAVDPNDMQTTTLYLDAAAIAIMYMNVTGVTIGLGLATAMDTLCPQAVGGGKSLQTGVYFQAGLVVLGLVFIPIAFANAWATTILVYFGQTYTIAVLAREFATIMLVGLPFMFVYELLKKVLQAQNVVLPMMYCAVIGNCVNAVLGYALTFHTPLGFYGAAVARSVANGVLLLSLVTYIFLNKATFQACWPGWSLVAALKEVPKFVALGISGLLMMLFEWWSFELLVFIAGTAATPSSRIHTSFSPHLYDTRRSPDERDHGHWRQRNSRQRHELHLHDSLRRGNSRSNSGRECSGSGLEPPSPTDSQMRCNTGRVDGDVFRRGASHHTERIPSLFYARCRCHQSNVVRGDCDRHVPSRRRP</sequence>
<feature type="transmembrane region" description="Helical" evidence="3">
    <location>
        <begin position="189"/>
        <end position="211"/>
    </location>
</feature>
<feature type="transmembrane region" description="Helical" evidence="3">
    <location>
        <begin position="264"/>
        <end position="285"/>
    </location>
</feature>
<dbReference type="GO" id="GO:0042910">
    <property type="term" value="F:xenobiotic transmembrane transporter activity"/>
    <property type="evidence" value="ECO:0007669"/>
    <property type="project" value="InterPro"/>
</dbReference>
<dbReference type="Pfam" id="PF01554">
    <property type="entry name" value="MatE"/>
    <property type="match status" value="1"/>
</dbReference>
<feature type="transmembrane region" description="Helical" evidence="3">
    <location>
        <begin position="36"/>
        <end position="60"/>
    </location>
</feature>
<dbReference type="InterPro" id="IPR002528">
    <property type="entry name" value="MATE_fam"/>
</dbReference>
<feature type="transmembrane region" description="Helical" evidence="3">
    <location>
        <begin position="217"/>
        <end position="243"/>
    </location>
</feature>
<comment type="similarity">
    <text evidence="1">Belongs to the multi antimicrobial extrusion (MATE) (TC 2.A.66.1) family.</text>
</comment>
<feature type="transmembrane region" description="Helical" evidence="3">
    <location>
        <begin position="120"/>
        <end position="142"/>
    </location>
</feature>
<feature type="compositionally biased region" description="Basic and acidic residues" evidence="2">
    <location>
        <begin position="313"/>
        <end position="324"/>
    </location>
</feature>
<dbReference type="AlphaFoldDB" id="A0A024U8D4"/>
<organism evidence="4">
    <name type="scientific">Aphanomyces invadans</name>
    <dbReference type="NCBI Taxonomy" id="157072"/>
    <lineage>
        <taxon>Eukaryota</taxon>
        <taxon>Sar</taxon>
        <taxon>Stramenopiles</taxon>
        <taxon>Oomycota</taxon>
        <taxon>Saprolegniomycetes</taxon>
        <taxon>Saprolegniales</taxon>
        <taxon>Verrucalvaceae</taxon>
        <taxon>Aphanomyces</taxon>
    </lineage>
</organism>
<dbReference type="PANTHER" id="PTHR11206">
    <property type="entry name" value="MULTIDRUG RESISTANCE PROTEIN"/>
    <property type="match status" value="1"/>
</dbReference>
<proteinExistence type="inferred from homology"/>
<evidence type="ECO:0000313" key="4">
    <source>
        <dbReference type="EMBL" id="ETW02701.1"/>
    </source>
</evidence>
<evidence type="ECO:0008006" key="5">
    <source>
        <dbReference type="Google" id="ProtNLM"/>
    </source>
</evidence>